<accession>A0ABX3ZJG1</accession>
<evidence type="ECO:0000313" key="3">
    <source>
        <dbReference type="Proteomes" id="UP000196594"/>
    </source>
</evidence>
<keyword evidence="3" id="KW-1185">Reference proteome</keyword>
<keyword evidence="1" id="KW-0812">Transmembrane</keyword>
<feature type="transmembrane region" description="Helical" evidence="1">
    <location>
        <begin position="125"/>
        <end position="144"/>
    </location>
</feature>
<proteinExistence type="predicted"/>
<evidence type="ECO:0000256" key="1">
    <source>
        <dbReference type="SAM" id="Phobius"/>
    </source>
</evidence>
<reference evidence="2 3" key="1">
    <citation type="journal article" date="2017" name="Int. J. Syst. Evol. Microbiol.">
        <title>Solibacillus kalamii sp. nov., isolated from a high-efficiency particulate arrestance filter system used in the International Space Station.</title>
        <authorList>
            <person name="Checinska Sielaff A."/>
            <person name="Kumar R.M."/>
            <person name="Pal D."/>
            <person name="Mayilraj S."/>
            <person name="Venkateswaran K."/>
        </authorList>
    </citation>
    <scope>NUCLEOTIDE SEQUENCE [LARGE SCALE GENOMIC DNA]</scope>
    <source>
        <strain evidence="2 3">ISSFR-015</strain>
    </source>
</reference>
<sequence>MKVSLHSKITLYPLSIRKDKKHYIVEEPISGDFFELPQIGVDAIKRMEQGEELVSIECALKDMYPGEEVDIVDFVEQLLELGLVQEVDGVLVKKEQSKSTSRSGGFLWIPQSVGRLFFNGVMNKIYLLLLIANIIILILNPEFFPHYKDLFLFDSMVLNILMYLSISLVLILIHEFGHVLAIRSHDLQAKLSIGNRLIFIVFETDLTQAWKLDPKKRNILYLAGISFEQIILFISFGVMLLFPDASIIGILGIIVLDIFIKLIYQCCFYMKTDVYYVVENITGCYNLMENGKIYLNSLFKKRRKDENINKEMFQGEWNLIRLYSVFYIVGVVLTLILAVLYFVPQLYYTYTTIYLNLHGTGDRAAFWDAVAFLVMTMLMFVLLMYVKKNQRHDNS</sequence>
<organism evidence="2 3">
    <name type="scientific">Solibacillus kalamii</name>
    <dbReference type="NCBI Taxonomy" id="1748298"/>
    <lineage>
        <taxon>Bacteria</taxon>
        <taxon>Bacillati</taxon>
        <taxon>Bacillota</taxon>
        <taxon>Bacilli</taxon>
        <taxon>Bacillales</taxon>
        <taxon>Caryophanaceae</taxon>
        <taxon>Solibacillus</taxon>
    </lineage>
</organism>
<feature type="transmembrane region" description="Helical" evidence="1">
    <location>
        <begin position="247"/>
        <end position="264"/>
    </location>
</feature>
<name>A0ABX3ZJG1_9BACL</name>
<dbReference type="Proteomes" id="UP000196594">
    <property type="component" value="Unassembled WGS sequence"/>
</dbReference>
<comment type="caution">
    <text evidence="2">The sequence shown here is derived from an EMBL/GenBank/DDBJ whole genome shotgun (WGS) entry which is preliminary data.</text>
</comment>
<feature type="transmembrane region" description="Helical" evidence="1">
    <location>
        <begin position="219"/>
        <end position="241"/>
    </location>
</feature>
<dbReference type="EMBL" id="NHNT01000002">
    <property type="protein sequence ID" value="OUZ39716.1"/>
    <property type="molecule type" value="Genomic_DNA"/>
</dbReference>
<protein>
    <submittedName>
        <fullName evidence="2">Peptidase</fullName>
    </submittedName>
</protein>
<feature type="transmembrane region" description="Helical" evidence="1">
    <location>
        <begin position="322"/>
        <end position="344"/>
    </location>
</feature>
<dbReference type="RefSeq" id="WP_087615838.1">
    <property type="nucleotide sequence ID" value="NZ_JAFBEY010000001.1"/>
</dbReference>
<feature type="transmembrane region" description="Helical" evidence="1">
    <location>
        <begin position="364"/>
        <end position="386"/>
    </location>
</feature>
<gene>
    <name evidence="2" type="ORF">CBM15_04190</name>
</gene>
<keyword evidence="1" id="KW-1133">Transmembrane helix</keyword>
<evidence type="ECO:0000313" key="2">
    <source>
        <dbReference type="EMBL" id="OUZ39716.1"/>
    </source>
</evidence>
<feature type="transmembrane region" description="Helical" evidence="1">
    <location>
        <begin position="150"/>
        <end position="173"/>
    </location>
</feature>
<keyword evidence="1" id="KW-0472">Membrane</keyword>